<organism evidence="1 2">
    <name type="scientific">Candidatus Tanganyikabacteria bacterium</name>
    <dbReference type="NCBI Taxonomy" id="2961651"/>
    <lineage>
        <taxon>Bacteria</taxon>
        <taxon>Bacillati</taxon>
        <taxon>Candidatus Sericytochromatia</taxon>
        <taxon>Candidatus Tanganyikabacteria</taxon>
    </lineage>
</organism>
<sequence length="97" mass="10235">MGGRVTIGNSVHALTGTLATAAAHKAPAPKVPSPSAKTTLLRPVPTTFLPEPDRKPSSKFEQFVVAFNPFKPVIKLASLASRALNKVFGRVLHPPGK</sequence>
<dbReference type="EMBL" id="VGJX01000540">
    <property type="protein sequence ID" value="MBM3275349.1"/>
    <property type="molecule type" value="Genomic_DNA"/>
</dbReference>
<accession>A0A937X3P2</accession>
<dbReference type="AlphaFoldDB" id="A0A937X3P2"/>
<comment type="caution">
    <text evidence="1">The sequence shown here is derived from an EMBL/GenBank/DDBJ whole genome shotgun (WGS) entry which is preliminary data.</text>
</comment>
<protein>
    <submittedName>
        <fullName evidence="1">Uncharacterized protein</fullName>
    </submittedName>
</protein>
<reference evidence="1 2" key="1">
    <citation type="submission" date="2019-03" db="EMBL/GenBank/DDBJ databases">
        <title>Lake Tanganyika Metagenome-Assembled Genomes (MAGs).</title>
        <authorList>
            <person name="Tran P."/>
        </authorList>
    </citation>
    <scope>NUCLEOTIDE SEQUENCE [LARGE SCALE GENOMIC DNA]</scope>
    <source>
        <strain evidence="1">K_DeepCast_65m_m2_236</strain>
    </source>
</reference>
<gene>
    <name evidence="1" type="ORF">FJZ00_09360</name>
</gene>
<proteinExistence type="predicted"/>
<dbReference type="Proteomes" id="UP000703893">
    <property type="component" value="Unassembled WGS sequence"/>
</dbReference>
<evidence type="ECO:0000313" key="2">
    <source>
        <dbReference type="Proteomes" id="UP000703893"/>
    </source>
</evidence>
<evidence type="ECO:0000313" key="1">
    <source>
        <dbReference type="EMBL" id="MBM3275349.1"/>
    </source>
</evidence>
<name>A0A937X3P2_9BACT</name>